<feature type="compositionally biased region" description="Basic and acidic residues" evidence="1">
    <location>
        <begin position="161"/>
        <end position="170"/>
    </location>
</feature>
<protein>
    <submittedName>
        <fullName evidence="2">Uncharacterized protein</fullName>
    </submittedName>
</protein>
<name>A0A699HSM7_TANCI</name>
<accession>A0A699HSM7</accession>
<feature type="non-terminal residue" evidence="2">
    <location>
        <position position="1"/>
    </location>
</feature>
<gene>
    <name evidence="2" type="ORF">Tci_411397</name>
</gene>
<dbReference type="AlphaFoldDB" id="A0A699HSM7"/>
<evidence type="ECO:0000313" key="2">
    <source>
        <dbReference type="EMBL" id="GEY39423.1"/>
    </source>
</evidence>
<sequence>LGAKNILANGGLRLVFTTASLSVATASTGVSPAVATVSVSFLTAAIFTTVSVATPTIRVTRASRGVVIGSSNLSISVNISSISKKDKGKGKMTEPEDLSKEKRDYEIARIHAKRELEMMITELDMSSEMVAKYLRIQLDKESFKKLKTAEALGTEPTQKQQFKEPKELSEEELKKMMDLVPLEELYIKTLQRSTMGSSKGTSDLYASGERLSIDKRTHNFDAVKQASSGPIFRNG</sequence>
<dbReference type="EMBL" id="BKCJ010174866">
    <property type="protein sequence ID" value="GEY39423.1"/>
    <property type="molecule type" value="Genomic_DNA"/>
</dbReference>
<feature type="region of interest" description="Disordered" evidence="1">
    <location>
        <begin position="151"/>
        <end position="170"/>
    </location>
</feature>
<comment type="caution">
    <text evidence="2">The sequence shown here is derived from an EMBL/GenBank/DDBJ whole genome shotgun (WGS) entry which is preliminary data.</text>
</comment>
<proteinExistence type="predicted"/>
<organism evidence="2">
    <name type="scientific">Tanacetum cinerariifolium</name>
    <name type="common">Dalmatian daisy</name>
    <name type="synonym">Chrysanthemum cinerariifolium</name>
    <dbReference type="NCBI Taxonomy" id="118510"/>
    <lineage>
        <taxon>Eukaryota</taxon>
        <taxon>Viridiplantae</taxon>
        <taxon>Streptophyta</taxon>
        <taxon>Embryophyta</taxon>
        <taxon>Tracheophyta</taxon>
        <taxon>Spermatophyta</taxon>
        <taxon>Magnoliopsida</taxon>
        <taxon>eudicotyledons</taxon>
        <taxon>Gunneridae</taxon>
        <taxon>Pentapetalae</taxon>
        <taxon>asterids</taxon>
        <taxon>campanulids</taxon>
        <taxon>Asterales</taxon>
        <taxon>Asteraceae</taxon>
        <taxon>Asteroideae</taxon>
        <taxon>Anthemideae</taxon>
        <taxon>Anthemidinae</taxon>
        <taxon>Tanacetum</taxon>
    </lineage>
</organism>
<evidence type="ECO:0000256" key="1">
    <source>
        <dbReference type="SAM" id="MobiDB-lite"/>
    </source>
</evidence>
<reference evidence="2" key="1">
    <citation type="journal article" date="2019" name="Sci. Rep.">
        <title>Draft genome of Tanacetum cinerariifolium, the natural source of mosquito coil.</title>
        <authorList>
            <person name="Yamashiro T."/>
            <person name="Shiraishi A."/>
            <person name="Satake H."/>
            <person name="Nakayama K."/>
        </authorList>
    </citation>
    <scope>NUCLEOTIDE SEQUENCE</scope>
</reference>